<name>A0AA94L1Z8_DESDE</name>
<reference evidence="3" key="1">
    <citation type="submission" date="2016-11" db="EMBL/GenBank/DDBJ databases">
        <authorList>
            <person name="Jaros S."/>
            <person name="Januszkiewicz K."/>
            <person name="Wedrychowicz H."/>
        </authorList>
    </citation>
    <scope>NUCLEOTIDE SEQUENCE [LARGE SCALE GENOMIC DNA]</scope>
    <source>
        <strain evidence="3">DSM 7057</strain>
    </source>
</reference>
<proteinExistence type="predicted"/>
<keyword evidence="1" id="KW-0732">Signal</keyword>
<gene>
    <name evidence="2" type="ORF">SAMN02910291_01168</name>
</gene>
<organism evidence="2 3">
    <name type="scientific">Desulfovibrio desulfuricans</name>
    <dbReference type="NCBI Taxonomy" id="876"/>
    <lineage>
        <taxon>Bacteria</taxon>
        <taxon>Pseudomonadati</taxon>
        <taxon>Thermodesulfobacteriota</taxon>
        <taxon>Desulfovibrionia</taxon>
        <taxon>Desulfovibrionales</taxon>
        <taxon>Desulfovibrionaceae</taxon>
        <taxon>Desulfovibrio</taxon>
    </lineage>
</organism>
<evidence type="ECO:0000313" key="3">
    <source>
        <dbReference type="Proteomes" id="UP000182680"/>
    </source>
</evidence>
<dbReference type="Proteomes" id="UP000182680">
    <property type="component" value="Unassembled WGS sequence"/>
</dbReference>
<dbReference type="AlphaFoldDB" id="A0AA94L1Z8"/>
<feature type="chain" id="PRO_5041634890" evidence="1">
    <location>
        <begin position="19"/>
        <end position="158"/>
    </location>
</feature>
<feature type="signal peptide" evidence="1">
    <location>
        <begin position="1"/>
        <end position="18"/>
    </location>
</feature>
<comment type="caution">
    <text evidence="2">The sequence shown here is derived from an EMBL/GenBank/DDBJ whole genome shotgun (WGS) entry which is preliminary data.</text>
</comment>
<evidence type="ECO:0000313" key="2">
    <source>
        <dbReference type="EMBL" id="SFW40412.1"/>
    </source>
</evidence>
<evidence type="ECO:0000256" key="1">
    <source>
        <dbReference type="SAM" id="SignalP"/>
    </source>
</evidence>
<dbReference type="EMBL" id="FPIW01000015">
    <property type="protein sequence ID" value="SFW40412.1"/>
    <property type="molecule type" value="Genomic_DNA"/>
</dbReference>
<accession>A0AA94L1Z8</accession>
<protein>
    <submittedName>
        <fullName evidence="2">Uncharacterized protein</fullName>
    </submittedName>
</protein>
<sequence>MYPRFVFSLLALCLTVFAAPAAAKTYDLAFISADIPDACHFMTRDGAVFVVDDEDHFFTINVVERDKNTSLEEYAQKLSRSINGGPVSKAGEDAWTFIVKVAVVPFDVLVMGDDEHVVELFTDQNRADWPKDIKGALDSIKGKTPALDSLVQRVLAPR</sequence>